<evidence type="ECO:0000313" key="3">
    <source>
        <dbReference type="Proteomes" id="UP000323324"/>
    </source>
</evidence>
<accession>A0A8H2LEF0</accession>
<dbReference type="InterPro" id="IPR002937">
    <property type="entry name" value="Amino_oxidase"/>
</dbReference>
<evidence type="ECO:0000259" key="1">
    <source>
        <dbReference type="Pfam" id="PF01593"/>
    </source>
</evidence>
<name>A0A8H2LEF0_9FLAO</name>
<dbReference type="RefSeq" id="WP_148369679.1">
    <property type="nucleotide sequence ID" value="NZ_VSKM01000006.1"/>
</dbReference>
<dbReference type="InterPro" id="IPR036188">
    <property type="entry name" value="FAD/NAD-bd_sf"/>
</dbReference>
<feature type="domain" description="Amine oxidase" evidence="1">
    <location>
        <begin position="15"/>
        <end position="409"/>
    </location>
</feature>
<sequence>MYKKDYKIHIIGAGVSGLIAAKVLNDHGYSCVIIEATDRVGGRVKTDNVKGYRLDHGFQVLLTAYPAAQKHLDFETLDLQNILPGASIFKNNKQKIIGDPLRDWSFLLPTLFSGIGNFSDKLKILALNTKLKKKTLVDIFASEEQSTVSYLTDLGFSNEMITDFFKPFFGGIFLETALETSSRMFEFIYKMFGEGYAALPKAGMEAIPIQLAQNLKNTTFKFNTTVASLTEKEILLTDNTKLDSHFTIIATEARPFISDLKSNLTEWTSCDTLYFETQSRVIKRPLIGLIPKKGALINNIFYPTSLQSTITPGKELLSVTVTNNQNLSNNVLIESVKRELMTLCGMDSLTFLKLYNIPKALPKLTDLKYEMSPSETRLTRSLYLAGDTQLNGSLNAAIISGERAALAVIKEVSNAIEKENIVTS</sequence>
<proteinExistence type="predicted"/>
<comment type="caution">
    <text evidence="2">The sequence shown here is derived from an EMBL/GenBank/DDBJ whole genome shotgun (WGS) entry which is preliminary data.</text>
</comment>
<dbReference type="GO" id="GO:0016491">
    <property type="term" value="F:oxidoreductase activity"/>
    <property type="evidence" value="ECO:0007669"/>
    <property type="project" value="InterPro"/>
</dbReference>
<dbReference type="AlphaFoldDB" id="A0A8H2LEF0"/>
<evidence type="ECO:0000313" key="2">
    <source>
        <dbReference type="EMBL" id="TYB74483.1"/>
    </source>
</evidence>
<keyword evidence="3" id="KW-1185">Reference proteome</keyword>
<dbReference type="SUPFAM" id="SSF51905">
    <property type="entry name" value="FAD/NAD(P)-binding domain"/>
    <property type="match status" value="1"/>
</dbReference>
<dbReference type="Pfam" id="PF01593">
    <property type="entry name" value="Amino_oxidase"/>
    <property type="match status" value="1"/>
</dbReference>
<dbReference type="PANTHER" id="PTHR42841">
    <property type="entry name" value="AMINE OXIDASE"/>
    <property type="match status" value="1"/>
</dbReference>
<organism evidence="2 3">
    <name type="scientific">Bizionia saleffrena</name>
    <dbReference type="NCBI Taxonomy" id="291189"/>
    <lineage>
        <taxon>Bacteria</taxon>
        <taxon>Pseudomonadati</taxon>
        <taxon>Bacteroidota</taxon>
        <taxon>Flavobacteriia</taxon>
        <taxon>Flavobacteriales</taxon>
        <taxon>Flavobacteriaceae</taxon>
        <taxon>Bizionia</taxon>
    </lineage>
</organism>
<dbReference type="EMBL" id="VSKM01000006">
    <property type="protein sequence ID" value="TYB74483.1"/>
    <property type="molecule type" value="Genomic_DNA"/>
</dbReference>
<gene>
    <name evidence="2" type="ORF">ES676_07345</name>
</gene>
<reference evidence="2 3" key="1">
    <citation type="submission" date="2019-08" db="EMBL/GenBank/DDBJ databases">
        <title>Genomes of Antarctic Bizionia species.</title>
        <authorList>
            <person name="Bowman J.P."/>
        </authorList>
    </citation>
    <scope>NUCLEOTIDE SEQUENCE [LARGE SCALE GENOMIC DNA]</scope>
    <source>
        <strain evidence="2 3">HFD</strain>
    </source>
</reference>
<dbReference type="Gene3D" id="3.50.50.60">
    <property type="entry name" value="FAD/NAD(P)-binding domain"/>
    <property type="match status" value="1"/>
</dbReference>
<protein>
    <submittedName>
        <fullName evidence="2">FAD-dependent oxidoreductase</fullName>
    </submittedName>
</protein>
<dbReference type="Proteomes" id="UP000323324">
    <property type="component" value="Unassembled WGS sequence"/>
</dbReference>